<dbReference type="PANTHER" id="PTHR46972">
    <property type="entry name" value="MONOOXYGENASE ASQM-RELATED"/>
    <property type="match status" value="1"/>
</dbReference>
<proteinExistence type="predicted"/>
<comment type="caution">
    <text evidence="6">The sequence shown here is derived from an EMBL/GenBank/DDBJ whole genome shotgun (WGS) entry which is preliminary data.</text>
</comment>
<keyword evidence="3" id="KW-0560">Oxidoreductase</keyword>
<evidence type="ECO:0000313" key="6">
    <source>
        <dbReference type="EMBL" id="CDO77377.1"/>
    </source>
</evidence>
<dbReference type="Pfam" id="PF01494">
    <property type="entry name" value="FAD_binding_3"/>
    <property type="match status" value="1"/>
</dbReference>
<evidence type="ECO:0000259" key="5">
    <source>
        <dbReference type="Pfam" id="PF01494"/>
    </source>
</evidence>
<dbReference type="PANTHER" id="PTHR46972:SF1">
    <property type="entry name" value="FAD DEPENDENT OXIDOREDUCTASE DOMAIN-CONTAINING PROTEIN"/>
    <property type="match status" value="1"/>
</dbReference>
<sequence>MPCPSTTASPASSSCSCRIVAARPENRDIYDAVGPGTCFAAEDKKVFTFQRNANGRIRAYAWHRAPLKWTLPEDRRAAKKALLEIYPNWAPWMRKFIELAADESILPRPLFYLPVGQRWPHKPGITLIGDAAHLMSPFGGSGANLVMADALELGIVLADVLTKGADAEAREKAIAAFEEGMCARAEKHAARTMKHLELSM</sequence>
<gene>
    <name evidence="6" type="ORF">BN946_scf184787.g27</name>
</gene>
<dbReference type="InterPro" id="IPR002938">
    <property type="entry name" value="FAD-bd"/>
</dbReference>
<keyword evidence="2" id="KW-0274">FAD</keyword>
<dbReference type="Gene3D" id="3.50.50.60">
    <property type="entry name" value="FAD/NAD(P)-binding domain"/>
    <property type="match status" value="1"/>
</dbReference>
<dbReference type="EMBL" id="CCBP010000451">
    <property type="protein sequence ID" value="CDO77377.1"/>
    <property type="molecule type" value="Genomic_DNA"/>
</dbReference>
<organism evidence="6 7">
    <name type="scientific">Pycnoporus cinnabarinus</name>
    <name type="common">Cinnabar-red polypore</name>
    <name type="synonym">Trametes cinnabarina</name>
    <dbReference type="NCBI Taxonomy" id="5643"/>
    <lineage>
        <taxon>Eukaryota</taxon>
        <taxon>Fungi</taxon>
        <taxon>Dikarya</taxon>
        <taxon>Basidiomycota</taxon>
        <taxon>Agaricomycotina</taxon>
        <taxon>Agaricomycetes</taxon>
        <taxon>Polyporales</taxon>
        <taxon>Polyporaceae</taxon>
        <taxon>Trametes</taxon>
    </lineage>
</organism>
<keyword evidence="4" id="KW-0503">Monooxygenase</keyword>
<keyword evidence="7" id="KW-1185">Reference proteome</keyword>
<dbReference type="HOGENOM" id="CLU_009665_4_1_1"/>
<dbReference type="PRINTS" id="PR00420">
    <property type="entry name" value="RNGMNOXGNASE"/>
</dbReference>
<dbReference type="SUPFAM" id="SSF51905">
    <property type="entry name" value="FAD/NAD(P)-binding domain"/>
    <property type="match status" value="1"/>
</dbReference>
<evidence type="ECO:0000313" key="7">
    <source>
        <dbReference type="Proteomes" id="UP000029665"/>
    </source>
</evidence>
<keyword evidence="1" id="KW-0285">Flavoprotein</keyword>
<dbReference type="GO" id="GO:0004497">
    <property type="term" value="F:monooxygenase activity"/>
    <property type="evidence" value="ECO:0007669"/>
    <property type="project" value="UniProtKB-KW"/>
</dbReference>
<evidence type="ECO:0000256" key="3">
    <source>
        <dbReference type="ARBA" id="ARBA00023002"/>
    </source>
</evidence>
<dbReference type="AlphaFoldDB" id="A0A060SS76"/>
<dbReference type="STRING" id="5643.A0A060SS76"/>
<protein>
    <recommendedName>
        <fullName evidence="5">FAD-binding domain-containing protein</fullName>
    </recommendedName>
</protein>
<evidence type="ECO:0000256" key="1">
    <source>
        <dbReference type="ARBA" id="ARBA00022630"/>
    </source>
</evidence>
<name>A0A060SS76_PYCCI</name>
<reference evidence="6" key="1">
    <citation type="submission" date="2014-01" db="EMBL/GenBank/DDBJ databases">
        <title>The genome of the white-rot fungus Pycnoporus cinnabarinus: a basidiomycete model with a versatile arsenal for lignocellulosic biomass breakdown.</title>
        <authorList>
            <person name="Levasseur A."/>
            <person name="Lomascolo A."/>
            <person name="Ruiz-Duenas F.J."/>
            <person name="Uzan E."/>
            <person name="Piumi F."/>
            <person name="Kues U."/>
            <person name="Ram A.F.J."/>
            <person name="Murat C."/>
            <person name="Haon M."/>
            <person name="Benoit I."/>
            <person name="Arfi Y."/>
            <person name="Chevret D."/>
            <person name="Drula E."/>
            <person name="Kwon M.J."/>
            <person name="Gouret P."/>
            <person name="Lesage-Meessen L."/>
            <person name="Lombard V."/>
            <person name="Mariette J."/>
            <person name="Noirot C."/>
            <person name="Park J."/>
            <person name="Patyshakuliyeva A."/>
            <person name="Wieneger R.A.B."/>
            <person name="Wosten H.A.B."/>
            <person name="Martin F."/>
            <person name="Coutinho P.M."/>
            <person name="de Vries R."/>
            <person name="Martinez A.T."/>
            <person name="Klopp C."/>
            <person name="Pontarotti P."/>
            <person name="Henrissat B."/>
            <person name="Record E."/>
        </authorList>
    </citation>
    <scope>NUCLEOTIDE SEQUENCE [LARGE SCALE GENOMIC DNA]</scope>
    <source>
        <strain evidence="6">BRFM137</strain>
    </source>
</reference>
<dbReference type="OrthoDB" id="655030at2759"/>
<accession>A0A060SS76</accession>
<dbReference type="Proteomes" id="UP000029665">
    <property type="component" value="Unassembled WGS sequence"/>
</dbReference>
<feature type="domain" description="FAD-binding" evidence="5">
    <location>
        <begin position="124"/>
        <end position="167"/>
    </location>
</feature>
<dbReference type="InterPro" id="IPR036188">
    <property type="entry name" value="FAD/NAD-bd_sf"/>
</dbReference>
<dbReference type="GO" id="GO:0071949">
    <property type="term" value="F:FAD binding"/>
    <property type="evidence" value="ECO:0007669"/>
    <property type="project" value="InterPro"/>
</dbReference>
<evidence type="ECO:0000256" key="2">
    <source>
        <dbReference type="ARBA" id="ARBA00022827"/>
    </source>
</evidence>
<evidence type="ECO:0000256" key="4">
    <source>
        <dbReference type="ARBA" id="ARBA00023033"/>
    </source>
</evidence>